<keyword evidence="3" id="KW-1185">Reference proteome</keyword>
<feature type="domain" description="Glycosyltransferase 2-like" evidence="1">
    <location>
        <begin position="15"/>
        <end position="179"/>
    </location>
</feature>
<reference evidence="2 3" key="1">
    <citation type="journal article" date="2015" name="BMC Genomics">
        <title>Transcriptome analysis of thermophilic methylotrophic Bacillus methanolicus MGA3 using RNA-sequencing provides detailed insights into its previously uncharted transcriptional landscape.</title>
        <authorList>
            <person name="Irla M."/>
            <person name="Neshat A."/>
            <person name="Brautaset T."/>
            <person name="Ruckert C."/>
            <person name="Kalinowski J."/>
            <person name="Wendisch V.F."/>
        </authorList>
    </citation>
    <scope>NUCLEOTIDE SEQUENCE [LARGE SCALE GENOMIC DNA]</scope>
    <source>
        <strain evidence="3">MGA3 / ATCC 53907</strain>
    </source>
</reference>
<dbReference type="KEGG" id="bmet:BMMGA3_07105"/>
<dbReference type="AlphaFoldDB" id="I3DU21"/>
<dbReference type="STRING" id="796606.BMMGA3_07105"/>
<dbReference type="Gene3D" id="3.90.550.10">
    <property type="entry name" value="Spore Coat Polysaccharide Biosynthesis Protein SpsA, Chain A"/>
    <property type="match status" value="1"/>
</dbReference>
<dbReference type="EMBL" id="CP007739">
    <property type="protein sequence ID" value="AIE59840.1"/>
    <property type="molecule type" value="Genomic_DNA"/>
</dbReference>
<dbReference type="Proteomes" id="UP000027602">
    <property type="component" value="Chromosome"/>
</dbReference>
<dbReference type="InterPro" id="IPR029044">
    <property type="entry name" value="Nucleotide-diphossugar_trans"/>
</dbReference>
<organism evidence="2 3">
    <name type="scientific">Bacillus methanolicus (strain MGA3 / ATCC 53907)</name>
    <dbReference type="NCBI Taxonomy" id="796606"/>
    <lineage>
        <taxon>Bacteria</taxon>
        <taxon>Bacillati</taxon>
        <taxon>Bacillota</taxon>
        <taxon>Bacilli</taxon>
        <taxon>Bacillales</taxon>
        <taxon>Bacillaceae</taxon>
        <taxon>Bacillus</taxon>
    </lineage>
</organism>
<dbReference type="InterPro" id="IPR001173">
    <property type="entry name" value="Glyco_trans_2-like"/>
</dbReference>
<sequence length="275" mass="32084">MSNNNNFIENSPLTSIIILTHNALRFTKECIFSIFQYTKEFYELILIDNGSTDGTHEFLKSLPKARMIVNQQNKGFSGGCNQGISIAKGENIVLLNNDTVVTEGWLTRLLWWINHDHSIGIVGPRSNVIVPHQAINPVPYRRVKQMQTFASEWSKNHNKQGYEVDYLSGLCMAFKKSLIDIIGGFDEQFFPGYFEDADFCLRAKICEKKLWVANDVYIHHYGSRSFHINRKLQSEIIQENSRKFFHKWKMNNLDEIAKTVEREKPFNRERHYFPI</sequence>
<dbReference type="RefSeq" id="WP_003349619.1">
    <property type="nucleotide sequence ID" value="NZ_ADWW01000006.1"/>
</dbReference>
<dbReference type="PANTHER" id="PTHR43179">
    <property type="entry name" value="RHAMNOSYLTRANSFERASE WBBL"/>
    <property type="match status" value="1"/>
</dbReference>
<keyword evidence="2" id="KW-0808">Transferase</keyword>
<dbReference type="GO" id="GO:0016740">
    <property type="term" value="F:transferase activity"/>
    <property type="evidence" value="ECO:0007669"/>
    <property type="project" value="UniProtKB-KW"/>
</dbReference>
<protein>
    <submittedName>
        <fullName evidence="2">Glycosyltransferase family 2 protein</fullName>
    </submittedName>
</protein>
<dbReference type="SUPFAM" id="SSF53448">
    <property type="entry name" value="Nucleotide-diphospho-sugar transferases"/>
    <property type="match status" value="1"/>
</dbReference>
<name>I3DU21_BACMM</name>
<evidence type="ECO:0000313" key="2">
    <source>
        <dbReference type="EMBL" id="AIE59840.1"/>
    </source>
</evidence>
<evidence type="ECO:0000259" key="1">
    <source>
        <dbReference type="Pfam" id="PF00535"/>
    </source>
</evidence>
<dbReference type="OrthoDB" id="8936324at2"/>
<dbReference type="Pfam" id="PF00535">
    <property type="entry name" value="Glycos_transf_2"/>
    <property type="match status" value="1"/>
</dbReference>
<gene>
    <name evidence="2" type="ORF">BMMGA3_07105</name>
</gene>
<dbReference type="eggNOG" id="COG1216">
    <property type="taxonomic scope" value="Bacteria"/>
</dbReference>
<dbReference type="HOGENOM" id="CLU_023845_0_6_9"/>
<proteinExistence type="predicted"/>
<dbReference type="CDD" id="cd04186">
    <property type="entry name" value="GT_2_like_c"/>
    <property type="match status" value="1"/>
</dbReference>
<accession>I3DU21</accession>
<evidence type="ECO:0000313" key="3">
    <source>
        <dbReference type="Proteomes" id="UP000027602"/>
    </source>
</evidence>
<dbReference type="PANTHER" id="PTHR43179:SF7">
    <property type="entry name" value="RHAMNOSYLTRANSFERASE WBBL"/>
    <property type="match status" value="1"/>
</dbReference>